<name>A0A8E4ZB33_9CAUD</name>
<organism evidence="1 2">
    <name type="scientific">Cellulophaga phage Calle_1</name>
    <dbReference type="NCBI Taxonomy" id="2745643"/>
    <lineage>
        <taxon>Viruses</taxon>
        <taxon>Duplodnaviria</taxon>
        <taxon>Heunggongvirae</taxon>
        <taxon>Uroviricota</taxon>
        <taxon>Caudoviricetes</taxon>
        <taxon>Pervagoviridae</taxon>
        <taxon>Callevirus</taxon>
        <taxon>Callevirus Calle</taxon>
    </lineage>
</organism>
<accession>A0A8E4ZB33</accession>
<reference evidence="1 2" key="1">
    <citation type="submission" date="2020-07" db="EMBL/GenBank/DDBJ databases">
        <title>Highly diverse flavobacterial phages as mortality factor during North Sea spring blooms.</title>
        <authorList>
            <person name="Bartlau N."/>
            <person name="Wichels A."/>
            <person name="Krohne G."/>
            <person name="Adriaenssens E.M."/>
            <person name="Heins A."/>
            <person name="Fuchs B.M."/>
            <person name="Amann R."/>
            <person name="Moraru C."/>
        </authorList>
    </citation>
    <scope>NUCLEOTIDE SEQUENCE [LARGE SCALE GENOMIC DNA]</scope>
</reference>
<gene>
    <name evidence="1" type="ORF">Calle1_42</name>
</gene>
<evidence type="ECO:0000313" key="2">
    <source>
        <dbReference type="Proteomes" id="UP000693797"/>
    </source>
</evidence>
<proteinExistence type="predicted"/>
<dbReference type="EMBL" id="MT732432">
    <property type="protein sequence ID" value="QQV89773.1"/>
    <property type="molecule type" value="Genomic_DNA"/>
</dbReference>
<dbReference type="Proteomes" id="UP000693797">
    <property type="component" value="Segment"/>
</dbReference>
<evidence type="ECO:0000313" key="1">
    <source>
        <dbReference type="EMBL" id="QQV89773.1"/>
    </source>
</evidence>
<sequence>MEQAELQAKADLLATKLQLSKERQKLENLRSSRSLSLSKIVEQTMVVSDYERGYEIAEKEVKELFGDS</sequence>
<keyword evidence="2" id="KW-1185">Reference proteome</keyword>
<protein>
    <submittedName>
        <fullName evidence="1">Uncharacterized protein</fullName>
    </submittedName>
</protein>